<evidence type="ECO:0000256" key="5">
    <source>
        <dbReference type="ARBA" id="ARBA00023004"/>
    </source>
</evidence>
<organism evidence="9 10">
    <name type="scientific">Panacibacter ginsenosidivorans</name>
    <dbReference type="NCBI Taxonomy" id="1813871"/>
    <lineage>
        <taxon>Bacteria</taxon>
        <taxon>Pseudomonadati</taxon>
        <taxon>Bacteroidota</taxon>
        <taxon>Chitinophagia</taxon>
        <taxon>Chitinophagales</taxon>
        <taxon>Chitinophagaceae</taxon>
        <taxon>Panacibacter</taxon>
    </lineage>
</organism>
<sequence>MKKFLPLIALATIVILATSCSNKRSGNPRVLVFSKTAGFRHGSIPNGQAAIMKLGQENGFDVDTTEDADMFNEDSLKKYAAVIFLSTTGNVLDYKQEAAFERYIQAGGGYMGIHAAADCEYDWGWYGRLVGAYFISHPGINDTFPNVQQGVFNVVDQSMEATKNLPKEWKRTDEFYNFKKISKDIKVLITIDEKSYHGGINGENHPMSWYHDYDGGRAFYTNLGHTQESFSEDLYLKHILGGIQYAIGDNAELDYSKAKTQLPPAEDRFTKTPLVQGEFFEPTEMTILPNFDILVGQRRGEIMLYKNDTKKLKQAGYLKVYWKTDKPGVNAEEGLLGMQKDPHFAQNNWVYIYYSPADSSVNRLSRFTFKNDTIDNATEKVILEVKSQRDICCHTGGSIAFGPDGLLYLSAGDNSTPFDEPGARFVNSGYGPMNDEPGHMQYDARRSSSNTNDLRGKILRIRVKDDGSYEIPDGNLFPKGTEKTRPEIYVMGDRNPYRISVDQKNSYLYWGEVGPDANNDSFDTRGPRGYDELNQARKAGYFGWPLFVGNNYPYRAYNYATGASGPAFDPLKPINDSRNNTGLRELPPVSPAFIWYPYGNSPDFPQVGSGGRNAMAGPVYYTDMFPDSTRMPDYYNGKLFMYDWIRGWIKAVTMLPNGDFDKMEPFMEHIKLNNCIDMEVGPDGRLYLLEYGTGWFSKNPDAGLSRIDYNGGNRAPKVTAINVDKTSGVLPFAVKLKVNAMDPEKDKLTYKWDLGNGTTKETTEPSLDYSYTAAGDFKITVDVKDATGAVTKSDAVDVYAGNEAPQVSIALTSGNRSFYLPGVPINYKITVSDPHDTAKFDPANLFVSVDYAQGFDKAASTMGHQQGAATVSGKNLMLSFDCKSCHKEAETSVGPAFVLVAKKYAKDPNAMSYLTNKIMKGGSGVWGEVAMAAHPTIPQNDLQQIVTWILSLANKDAAKKSLPAEGTITPVANQKPNTVLVLSASYTDKGGNNIKALTGSNSIALAGSTVAFKGTEKTQGFTTMAYNGMNIMLIPAGGGWFAVDSIDLSGVRSVTLTAGWQEAPKFGFDFEVRLDAPAGKVIGTGSLLPPQGKVQFGMVHIGVEAVTDGKFHTVYITCKPKNAAEKAQAGIMNMQFGAK</sequence>
<reference evidence="9 10" key="1">
    <citation type="journal article" date="2016" name="Int. J. Syst. Evol. Microbiol.">
        <title>Panacibacter ginsenosidivorans gen. nov., sp. nov., with ginsenoside converting activity isolated from soil of a ginseng field.</title>
        <authorList>
            <person name="Siddiqi M.Z."/>
            <person name="Muhammad Shafi S."/>
            <person name="Choi K.D."/>
            <person name="Im W.T."/>
        </authorList>
    </citation>
    <scope>NUCLEOTIDE SEQUENCE [LARGE SCALE GENOMIC DNA]</scope>
    <source>
        <strain evidence="9 10">Gsoil1550</strain>
    </source>
</reference>
<dbReference type="SUPFAM" id="SSF49299">
    <property type="entry name" value="PKD domain"/>
    <property type="match status" value="1"/>
</dbReference>
<dbReference type="PROSITE" id="PS50093">
    <property type="entry name" value="PKD"/>
    <property type="match status" value="1"/>
</dbReference>
<dbReference type="PANTHER" id="PTHR40469:SF2">
    <property type="entry name" value="GALACTOSE-BINDING DOMAIN-LIKE SUPERFAMILY PROTEIN"/>
    <property type="match status" value="1"/>
</dbReference>
<dbReference type="Gene3D" id="2.120.10.30">
    <property type="entry name" value="TolB, C-terminal domain"/>
    <property type="match status" value="1"/>
</dbReference>
<feature type="binding site" description="covalent" evidence="6">
    <location>
        <position position="886"/>
    </location>
    <ligand>
        <name>heme c</name>
        <dbReference type="ChEBI" id="CHEBI:61717"/>
    </ligand>
</feature>
<keyword evidence="5 6" id="KW-0408">Iron</keyword>
<dbReference type="InterPro" id="IPR011041">
    <property type="entry name" value="Quinoprot_gluc/sorb_DH_b-prop"/>
</dbReference>
<dbReference type="PROSITE" id="PS51257">
    <property type="entry name" value="PROKAR_LIPOPROTEIN"/>
    <property type="match status" value="1"/>
</dbReference>
<dbReference type="SUPFAM" id="SSF46626">
    <property type="entry name" value="Cytochrome c"/>
    <property type="match status" value="1"/>
</dbReference>
<keyword evidence="2 6" id="KW-0349">Heme</keyword>
<dbReference type="Proteomes" id="UP000321533">
    <property type="component" value="Chromosome"/>
</dbReference>
<evidence type="ECO:0000256" key="6">
    <source>
        <dbReference type="PIRSR" id="PIRSR602324-1"/>
    </source>
</evidence>
<evidence type="ECO:0000313" key="10">
    <source>
        <dbReference type="Proteomes" id="UP000321533"/>
    </source>
</evidence>
<dbReference type="InterPro" id="IPR002324">
    <property type="entry name" value="Cyt_c_ID"/>
</dbReference>
<dbReference type="Gene3D" id="2.60.40.10">
    <property type="entry name" value="Immunoglobulins"/>
    <property type="match status" value="1"/>
</dbReference>
<comment type="PTM">
    <text evidence="6">Binds 1 heme c group covalently per subunit.</text>
</comment>
<evidence type="ECO:0000256" key="3">
    <source>
        <dbReference type="ARBA" id="ARBA00022723"/>
    </source>
</evidence>
<dbReference type="Gene3D" id="1.10.760.10">
    <property type="entry name" value="Cytochrome c-like domain"/>
    <property type="match status" value="1"/>
</dbReference>
<feature type="domain" description="PKD" evidence="7">
    <location>
        <begin position="746"/>
        <end position="798"/>
    </location>
</feature>
<dbReference type="CDD" id="cd00146">
    <property type="entry name" value="PKD"/>
    <property type="match status" value="1"/>
</dbReference>
<dbReference type="SUPFAM" id="SSF50952">
    <property type="entry name" value="Soluble quinoprotein glucose dehydrogenase"/>
    <property type="match status" value="1"/>
</dbReference>
<evidence type="ECO:0000256" key="1">
    <source>
        <dbReference type="ARBA" id="ARBA00022448"/>
    </source>
</evidence>
<dbReference type="PROSITE" id="PS51007">
    <property type="entry name" value="CYTC"/>
    <property type="match status" value="1"/>
</dbReference>
<dbReference type="PANTHER" id="PTHR40469">
    <property type="entry name" value="SECRETED GLYCOSYL HYDROLASE"/>
    <property type="match status" value="1"/>
</dbReference>
<keyword evidence="1" id="KW-0813">Transport</keyword>
<dbReference type="CDD" id="cd04084">
    <property type="entry name" value="CBM6_xylanase-like"/>
    <property type="match status" value="1"/>
</dbReference>
<dbReference type="GO" id="GO:0020037">
    <property type="term" value="F:heme binding"/>
    <property type="evidence" value="ECO:0007669"/>
    <property type="project" value="InterPro"/>
</dbReference>
<feature type="binding site" description="covalent" evidence="6">
    <location>
        <position position="931"/>
    </location>
    <ligand>
        <name>heme c</name>
        <dbReference type="ChEBI" id="CHEBI:61717"/>
    </ligand>
</feature>
<dbReference type="EMBL" id="CP042435">
    <property type="protein sequence ID" value="QEC66881.1"/>
    <property type="molecule type" value="Genomic_DNA"/>
</dbReference>
<dbReference type="InterPro" id="IPR029062">
    <property type="entry name" value="Class_I_gatase-like"/>
</dbReference>
<protein>
    <submittedName>
        <fullName evidence="9">PKD domain-containing protein</fullName>
    </submittedName>
</protein>
<name>A0A5B8V7T8_9BACT</name>
<dbReference type="Pfam" id="PF06283">
    <property type="entry name" value="ThuA"/>
    <property type="match status" value="1"/>
</dbReference>
<evidence type="ECO:0000259" key="8">
    <source>
        <dbReference type="PROSITE" id="PS51007"/>
    </source>
</evidence>
<dbReference type="InterPro" id="IPR013783">
    <property type="entry name" value="Ig-like_fold"/>
</dbReference>
<dbReference type="InterPro" id="IPR035986">
    <property type="entry name" value="PKD_dom_sf"/>
</dbReference>
<dbReference type="AlphaFoldDB" id="A0A5B8V7T8"/>
<evidence type="ECO:0000256" key="2">
    <source>
        <dbReference type="ARBA" id="ARBA00022617"/>
    </source>
</evidence>
<dbReference type="InterPro" id="IPR012938">
    <property type="entry name" value="Glc/Sorbosone_DH"/>
</dbReference>
<dbReference type="GO" id="GO:0005506">
    <property type="term" value="F:iron ion binding"/>
    <property type="evidence" value="ECO:0007669"/>
    <property type="project" value="InterPro"/>
</dbReference>
<proteinExistence type="predicted"/>
<feature type="binding site" description="covalent" evidence="6">
    <location>
        <position position="882"/>
    </location>
    <ligand>
        <name>heme c</name>
        <dbReference type="ChEBI" id="CHEBI:61717"/>
    </ligand>
</feature>
<dbReference type="InterPro" id="IPR029010">
    <property type="entry name" value="ThuA-like"/>
</dbReference>
<feature type="domain" description="Cytochrome c" evidence="8">
    <location>
        <begin position="868"/>
        <end position="953"/>
    </location>
</feature>
<accession>A0A5B8V7T8</accession>
<dbReference type="InterPro" id="IPR000601">
    <property type="entry name" value="PKD_dom"/>
</dbReference>
<dbReference type="SUPFAM" id="SSF52317">
    <property type="entry name" value="Class I glutamine amidotransferase-like"/>
    <property type="match status" value="1"/>
</dbReference>
<dbReference type="InterPro" id="IPR009056">
    <property type="entry name" value="Cyt_c-like_dom"/>
</dbReference>
<keyword evidence="10" id="KW-1185">Reference proteome</keyword>
<dbReference type="Pfam" id="PF00801">
    <property type="entry name" value="PKD"/>
    <property type="match status" value="1"/>
</dbReference>
<keyword evidence="3 6" id="KW-0479">Metal-binding</keyword>
<evidence type="ECO:0000259" key="7">
    <source>
        <dbReference type="PROSITE" id="PS50093"/>
    </source>
</evidence>
<keyword evidence="4" id="KW-0249">Electron transport</keyword>
<evidence type="ECO:0000256" key="4">
    <source>
        <dbReference type="ARBA" id="ARBA00022982"/>
    </source>
</evidence>
<gene>
    <name evidence="9" type="ORF">FRZ67_06030</name>
</gene>
<dbReference type="KEGG" id="pgin:FRZ67_06030"/>
<dbReference type="GO" id="GO:0009055">
    <property type="term" value="F:electron transfer activity"/>
    <property type="evidence" value="ECO:0007669"/>
    <property type="project" value="InterPro"/>
</dbReference>
<dbReference type="Gene3D" id="3.40.50.880">
    <property type="match status" value="1"/>
</dbReference>
<dbReference type="InterPro" id="IPR036909">
    <property type="entry name" value="Cyt_c-like_dom_sf"/>
</dbReference>
<dbReference type="InterPro" id="IPR022409">
    <property type="entry name" value="PKD/Chitinase_dom"/>
</dbReference>
<dbReference type="PRINTS" id="PR00606">
    <property type="entry name" value="CYTCHROMECID"/>
</dbReference>
<evidence type="ECO:0000313" key="9">
    <source>
        <dbReference type="EMBL" id="QEC66881.1"/>
    </source>
</evidence>
<dbReference type="RefSeq" id="WP_147188681.1">
    <property type="nucleotide sequence ID" value="NZ_CP042435.1"/>
</dbReference>
<dbReference type="Pfam" id="PF07995">
    <property type="entry name" value="GSDH"/>
    <property type="match status" value="1"/>
</dbReference>
<dbReference type="InterPro" id="IPR011042">
    <property type="entry name" value="6-blade_b-propeller_TolB-like"/>
</dbReference>
<dbReference type="SMART" id="SM00089">
    <property type="entry name" value="PKD"/>
    <property type="match status" value="1"/>
</dbReference>
<dbReference type="OrthoDB" id="9816308at2"/>